<dbReference type="STRING" id="27342.A0A0H2RX00"/>
<name>A0A0H2RX00_9AGAM</name>
<dbReference type="PANTHER" id="PTHR15907">
    <property type="entry name" value="DUF614 FAMILY PROTEIN-RELATED"/>
    <property type="match status" value="1"/>
</dbReference>
<sequence length="147" mass="15838">MQFNPRNPGNLPVKPNGERDWSSSLCACSDVGVCTCPCIVYGQLQTRLSYLNRMNAPHPSGGDGCGSDCMVHGALTVCCGIGWALQIGQRTAVRNRYSIEGNGCGDCMCAWCCTPCSLTQEVHEVDQEERALARAGAPQMYVQDGKM</sequence>
<accession>A0A0H2RX00</accession>
<evidence type="ECO:0000313" key="1">
    <source>
        <dbReference type="EMBL" id="KLO16142.1"/>
    </source>
</evidence>
<gene>
    <name evidence="1" type="ORF">SCHPADRAFT_961452</name>
</gene>
<reference evidence="1 2" key="1">
    <citation type="submission" date="2015-04" db="EMBL/GenBank/DDBJ databases">
        <title>Complete genome sequence of Schizopora paradoxa KUC8140, a cosmopolitan wood degrader in East Asia.</title>
        <authorList>
            <consortium name="DOE Joint Genome Institute"/>
            <person name="Min B."/>
            <person name="Park H."/>
            <person name="Jang Y."/>
            <person name="Kim J.-J."/>
            <person name="Kim K.H."/>
            <person name="Pangilinan J."/>
            <person name="Lipzen A."/>
            <person name="Riley R."/>
            <person name="Grigoriev I.V."/>
            <person name="Spatafora J.W."/>
            <person name="Choi I.-G."/>
        </authorList>
    </citation>
    <scope>NUCLEOTIDE SEQUENCE [LARGE SCALE GENOMIC DNA]</scope>
    <source>
        <strain evidence="1 2">KUC8140</strain>
    </source>
</reference>
<dbReference type="InterPro" id="IPR006461">
    <property type="entry name" value="PLAC_motif_containing"/>
</dbReference>
<dbReference type="AlphaFoldDB" id="A0A0H2RX00"/>
<dbReference type="EMBL" id="KQ085920">
    <property type="protein sequence ID" value="KLO16142.1"/>
    <property type="molecule type" value="Genomic_DNA"/>
</dbReference>
<dbReference type="NCBIfam" id="TIGR01571">
    <property type="entry name" value="A_thal_Cys_rich"/>
    <property type="match status" value="1"/>
</dbReference>
<dbReference type="Pfam" id="PF04749">
    <property type="entry name" value="PLAC8"/>
    <property type="match status" value="1"/>
</dbReference>
<keyword evidence="2" id="KW-1185">Reference proteome</keyword>
<dbReference type="OrthoDB" id="1045822at2759"/>
<evidence type="ECO:0000313" key="2">
    <source>
        <dbReference type="Proteomes" id="UP000053477"/>
    </source>
</evidence>
<organism evidence="1 2">
    <name type="scientific">Schizopora paradoxa</name>
    <dbReference type="NCBI Taxonomy" id="27342"/>
    <lineage>
        <taxon>Eukaryota</taxon>
        <taxon>Fungi</taxon>
        <taxon>Dikarya</taxon>
        <taxon>Basidiomycota</taxon>
        <taxon>Agaricomycotina</taxon>
        <taxon>Agaricomycetes</taxon>
        <taxon>Hymenochaetales</taxon>
        <taxon>Schizoporaceae</taxon>
        <taxon>Schizopora</taxon>
    </lineage>
</organism>
<dbReference type="InParanoid" id="A0A0H2RX00"/>
<dbReference type="Proteomes" id="UP000053477">
    <property type="component" value="Unassembled WGS sequence"/>
</dbReference>
<proteinExistence type="predicted"/>
<protein>
    <submittedName>
        <fullName evidence="1">PLAC8-domain-containing protein</fullName>
    </submittedName>
</protein>